<feature type="non-terminal residue" evidence="2">
    <location>
        <position position="130"/>
    </location>
</feature>
<name>A0A6J1RET4_9HYME</name>
<evidence type="ECO:0000313" key="2">
    <source>
        <dbReference type="RefSeq" id="XP_024893282.1"/>
    </source>
</evidence>
<dbReference type="GeneID" id="112468380"/>
<dbReference type="RefSeq" id="XP_024893282.1">
    <property type="nucleotide sequence ID" value="XM_025037514.1"/>
</dbReference>
<accession>A0A6J1RET4</accession>
<protein>
    <submittedName>
        <fullName evidence="2">Uncharacterized protein LOC112468380</fullName>
    </submittedName>
</protein>
<sequence>MEIKKGAIRSPQKIEYHWDGATPRRNISRTIITWVTAISIWLIRKLRHFVNVVSFSIFVQNEDSRFLAASAMSEKMTPPENFVQMQTTTEATLNALTAEMNVFREASKKITEDNMKLMQEMKKLRKTLEE</sequence>
<dbReference type="Proteomes" id="UP000504618">
    <property type="component" value="Unplaced"/>
</dbReference>
<evidence type="ECO:0000313" key="1">
    <source>
        <dbReference type="Proteomes" id="UP000504618"/>
    </source>
</evidence>
<dbReference type="AlphaFoldDB" id="A0A6J1RET4"/>
<gene>
    <name evidence="2" type="primary">LOC112468380</name>
</gene>
<dbReference type="OrthoDB" id="8193675at2759"/>
<reference evidence="2" key="1">
    <citation type="submission" date="2025-08" db="UniProtKB">
        <authorList>
            <consortium name="RefSeq"/>
        </authorList>
    </citation>
    <scope>IDENTIFICATION</scope>
    <source>
        <tissue evidence="2">Whole body</tissue>
    </source>
</reference>
<organism evidence="1 2">
    <name type="scientific">Temnothorax curvispinosus</name>
    <dbReference type="NCBI Taxonomy" id="300111"/>
    <lineage>
        <taxon>Eukaryota</taxon>
        <taxon>Metazoa</taxon>
        <taxon>Ecdysozoa</taxon>
        <taxon>Arthropoda</taxon>
        <taxon>Hexapoda</taxon>
        <taxon>Insecta</taxon>
        <taxon>Pterygota</taxon>
        <taxon>Neoptera</taxon>
        <taxon>Endopterygota</taxon>
        <taxon>Hymenoptera</taxon>
        <taxon>Apocrita</taxon>
        <taxon>Aculeata</taxon>
        <taxon>Formicoidea</taxon>
        <taxon>Formicidae</taxon>
        <taxon>Myrmicinae</taxon>
        <taxon>Temnothorax</taxon>
    </lineage>
</organism>
<keyword evidence="1" id="KW-1185">Reference proteome</keyword>
<proteinExistence type="predicted"/>